<gene>
    <name evidence="2" type="ORF">TRAPUB_8403</name>
</gene>
<dbReference type="EMBL" id="MNAD01000215">
    <property type="protein sequence ID" value="OJT14960.1"/>
    <property type="molecule type" value="Genomic_DNA"/>
</dbReference>
<dbReference type="AlphaFoldDB" id="A0A1M2W5D0"/>
<keyword evidence="3" id="KW-1185">Reference proteome</keyword>
<accession>A0A1M2W5D0</accession>
<evidence type="ECO:0000256" key="1">
    <source>
        <dbReference type="SAM" id="MobiDB-lite"/>
    </source>
</evidence>
<reference evidence="2 3" key="1">
    <citation type="submission" date="2016-10" db="EMBL/GenBank/DDBJ databases">
        <title>Genome sequence of the basidiomycete white-rot fungus Trametes pubescens.</title>
        <authorList>
            <person name="Makela M.R."/>
            <person name="Granchi Z."/>
            <person name="Peng M."/>
            <person name="De Vries R.P."/>
            <person name="Grigoriev I."/>
            <person name="Riley R."/>
            <person name="Hilden K."/>
        </authorList>
    </citation>
    <scope>NUCLEOTIDE SEQUENCE [LARGE SCALE GENOMIC DNA]</scope>
    <source>
        <strain evidence="2 3">FBCC735</strain>
    </source>
</reference>
<comment type="caution">
    <text evidence="2">The sequence shown here is derived from an EMBL/GenBank/DDBJ whole genome shotgun (WGS) entry which is preliminary data.</text>
</comment>
<organism evidence="2 3">
    <name type="scientific">Trametes pubescens</name>
    <name type="common">White-rot fungus</name>
    <dbReference type="NCBI Taxonomy" id="154538"/>
    <lineage>
        <taxon>Eukaryota</taxon>
        <taxon>Fungi</taxon>
        <taxon>Dikarya</taxon>
        <taxon>Basidiomycota</taxon>
        <taxon>Agaricomycotina</taxon>
        <taxon>Agaricomycetes</taxon>
        <taxon>Polyporales</taxon>
        <taxon>Polyporaceae</taxon>
        <taxon>Trametes</taxon>
    </lineage>
</organism>
<feature type="region of interest" description="Disordered" evidence="1">
    <location>
        <begin position="1"/>
        <end position="42"/>
    </location>
</feature>
<proteinExistence type="predicted"/>
<sequence length="57" mass="6359">MNGSRTATIRLETPMIPTQPQPTKRKATEDANPLATTTTKKPKREVCTDQLCQLYAL</sequence>
<protein>
    <submittedName>
        <fullName evidence="2">Uncharacterized protein</fullName>
    </submittedName>
</protein>
<evidence type="ECO:0000313" key="2">
    <source>
        <dbReference type="EMBL" id="OJT14960.1"/>
    </source>
</evidence>
<name>A0A1M2W5D0_TRAPU</name>
<dbReference type="Proteomes" id="UP000184267">
    <property type="component" value="Unassembled WGS sequence"/>
</dbReference>
<evidence type="ECO:0000313" key="3">
    <source>
        <dbReference type="Proteomes" id="UP000184267"/>
    </source>
</evidence>